<evidence type="ECO:0000256" key="2">
    <source>
        <dbReference type="ARBA" id="ARBA00022723"/>
    </source>
</evidence>
<dbReference type="InterPro" id="IPR050316">
    <property type="entry name" value="Tyrosinase/Hemocyanin"/>
</dbReference>
<dbReference type="Pfam" id="PF00264">
    <property type="entry name" value="Tyrosinase"/>
    <property type="match status" value="1"/>
</dbReference>
<keyword evidence="4" id="KW-0560">Oxidoreductase</keyword>
<evidence type="ECO:0000256" key="5">
    <source>
        <dbReference type="ARBA" id="ARBA00023008"/>
    </source>
</evidence>
<feature type="disulfide bond" evidence="8">
    <location>
        <begin position="88"/>
        <end position="152"/>
    </location>
</feature>
<evidence type="ECO:0000256" key="3">
    <source>
        <dbReference type="ARBA" id="ARBA00022784"/>
    </source>
</evidence>
<organism evidence="15 16">
    <name type="scientific">Eleusine coracana subsp. coracana</name>
    <dbReference type="NCBI Taxonomy" id="191504"/>
    <lineage>
        <taxon>Eukaryota</taxon>
        <taxon>Viridiplantae</taxon>
        <taxon>Streptophyta</taxon>
        <taxon>Embryophyta</taxon>
        <taxon>Tracheophyta</taxon>
        <taxon>Spermatophyta</taxon>
        <taxon>Magnoliopsida</taxon>
        <taxon>Liliopsida</taxon>
        <taxon>Poales</taxon>
        <taxon>Poaceae</taxon>
        <taxon>PACMAD clade</taxon>
        <taxon>Chloridoideae</taxon>
        <taxon>Cynodonteae</taxon>
        <taxon>Eleusininae</taxon>
        <taxon>Eleusine</taxon>
    </lineage>
</organism>
<evidence type="ECO:0000256" key="11">
    <source>
        <dbReference type="SAM" id="SignalP"/>
    </source>
</evidence>
<reference evidence="15" key="1">
    <citation type="journal article" date="2018" name="DNA Res.">
        <title>Multiple hybrid de novo genome assembly of finger millet, an orphan allotetraploid crop.</title>
        <authorList>
            <person name="Hatakeyama M."/>
            <person name="Aluri S."/>
            <person name="Balachadran M.T."/>
            <person name="Sivarajan S.R."/>
            <person name="Patrignani A."/>
            <person name="Gruter S."/>
            <person name="Poveda L."/>
            <person name="Shimizu-Inatsugi R."/>
            <person name="Baeten J."/>
            <person name="Francoijs K.J."/>
            <person name="Nataraja K.N."/>
            <person name="Reddy Y.A.N."/>
            <person name="Phadnis S."/>
            <person name="Ravikumar R.L."/>
            <person name="Schlapbach R."/>
            <person name="Sreeman S.M."/>
            <person name="Shimizu K.K."/>
        </authorList>
    </citation>
    <scope>NUCLEOTIDE SEQUENCE</scope>
</reference>
<comment type="caution">
    <text evidence="15">The sequence shown here is derived from an EMBL/GenBank/DDBJ whole genome shotgun (WGS) entry which is preliminary data.</text>
</comment>
<dbReference type="PANTHER" id="PTHR11474">
    <property type="entry name" value="TYROSINASE FAMILY MEMBER"/>
    <property type="match status" value="1"/>
</dbReference>
<sequence length="562" mass="63179">MFEMATSRRLLVLFTAFFVSVTVAASFSATDSDGGSSSDGSSSSSDGAIGRLGIPVPGRRNTTGPMITDLNACGPSDLPAHALPPFDCCPPPSSVPPINFTFPDPSEPLRVRRRMHALSPELLANFTRAVALMKALNKSDPRSFYQQANIHCAYCTGAYRQAGHPELNIQVHNTWFFQPLHRAYLYYYERILGKLLGDPSFGLPFWNWDAPDGMPMPSAFADPGAVLFDPLRNPAHAPPRLLDMHFAGADAANRSAREQAELNLRTMYRQLVTNAARPSLFHGQPYRPGDKPNPGAGSLEIYPHNHVHYWCGDLRRKNFEDMGVYYSAGRDPILYPHHSNVDRMWEVWRALDPDRHVDFADPDWLDSSFLFYDEEARLVRVTVRDMLDISKLRYAYENVHLQWVNAKPPVTPGLRRQRRRRVLEAVRFPVTLNRRAVSAEVARPRVARSRLAKAVEEEVLVVDGIRFDGGEVVRFDVYINAPDEYHRVGLGGRELAGTYMSLKRVGHRGLNLKDGFETSMRLALNDLLEDLDADADETITVTMVPRQGKVHIGGLRIDYVLE</sequence>
<dbReference type="GO" id="GO:0004097">
    <property type="term" value="F:catechol oxidase activity"/>
    <property type="evidence" value="ECO:0007669"/>
    <property type="project" value="InterPro"/>
</dbReference>
<dbReference type="Gene3D" id="1.10.1280.10">
    <property type="entry name" value="Di-copper center containing domain from catechol oxidase"/>
    <property type="match status" value="1"/>
</dbReference>
<evidence type="ECO:0000256" key="9">
    <source>
        <dbReference type="PIRSR" id="PIRSR000290-3"/>
    </source>
</evidence>
<feature type="region of interest" description="Disordered" evidence="10">
    <location>
        <begin position="28"/>
        <end position="63"/>
    </location>
</feature>
<reference evidence="15" key="2">
    <citation type="submission" date="2021-12" db="EMBL/GenBank/DDBJ databases">
        <title>Resequencing data analysis of finger millet.</title>
        <authorList>
            <person name="Hatakeyama M."/>
            <person name="Aluri S."/>
            <person name="Balachadran M.T."/>
            <person name="Sivarajan S.R."/>
            <person name="Poveda L."/>
            <person name="Shimizu-Inatsugi R."/>
            <person name="Schlapbach R."/>
            <person name="Sreeman S.M."/>
            <person name="Shimizu K.K."/>
        </authorList>
    </citation>
    <scope>NUCLEOTIDE SEQUENCE</scope>
</reference>
<dbReference type="InterPro" id="IPR022740">
    <property type="entry name" value="Polyphenol_oxidase_C"/>
</dbReference>
<dbReference type="PRINTS" id="PR00092">
    <property type="entry name" value="TYROSINASE"/>
</dbReference>
<feature type="domain" description="Polyphenol oxidase C-terminal" evidence="14">
    <location>
        <begin position="428"/>
        <end position="559"/>
    </location>
</feature>
<feature type="disulfide bond" evidence="8">
    <location>
        <begin position="73"/>
        <end position="89"/>
    </location>
</feature>
<keyword evidence="3" id="KW-0883">Thioether bond</keyword>
<feature type="binding site" evidence="7">
    <location>
        <position position="151"/>
    </location>
    <ligand>
        <name>Cu cation</name>
        <dbReference type="ChEBI" id="CHEBI:23378"/>
        <label>A</label>
    </ligand>
</feature>
<dbReference type="AlphaFoldDB" id="A0AAV5C3U7"/>
<dbReference type="Proteomes" id="UP001054889">
    <property type="component" value="Unassembled WGS sequence"/>
</dbReference>
<dbReference type="EMBL" id="BQKI01000004">
    <property type="protein sequence ID" value="GJM92887.1"/>
    <property type="molecule type" value="Genomic_DNA"/>
</dbReference>
<feature type="domain" description="Polyphenol oxidase central" evidence="13">
    <location>
        <begin position="358"/>
        <end position="408"/>
    </location>
</feature>
<accession>A0AAV5C3U7</accession>
<keyword evidence="11" id="KW-0732">Signal</keyword>
<feature type="binding site" evidence="7">
    <location>
        <position position="304"/>
    </location>
    <ligand>
        <name>Cu cation</name>
        <dbReference type="ChEBI" id="CHEBI:23378"/>
        <label>B</label>
    </ligand>
</feature>
<evidence type="ECO:0000259" key="13">
    <source>
        <dbReference type="Pfam" id="PF12142"/>
    </source>
</evidence>
<evidence type="ECO:0000259" key="14">
    <source>
        <dbReference type="Pfam" id="PF12143"/>
    </source>
</evidence>
<evidence type="ECO:0000256" key="8">
    <source>
        <dbReference type="PIRSR" id="PIRSR000290-2"/>
    </source>
</evidence>
<feature type="chain" id="PRO_5043551394" description="Polyphenol oxidase" evidence="11">
    <location>
        <begin position="25"/>
        <end position="562"/>
    </location>
</feature>
<keyword evidence="16" id="KW-1185">Reference proteome</keyword>
<dbReference type="Pfam" id="PF12142">
    <property type="entry name" value="PPO1_DWL"/>
    <property type="match status" value="1"/>
</dbReference>
<dbReference type="GO" id="GO:0046872">
    <property type="term" value="F:metal ion binding"/>
    <property type="evidence" value="ECO:0007669"/>
    <property type="project" value="UniProtKB-KW"/>
</dbReference>
<dbReference type="InterPro" id="IPR008922">
    <property type="entry name" value="Di-copper_centre_dom_sf"/>
</dbReference>
<evidence type="ECO:0000313" key="16">
    <source>
        <dbReference type="Proteomes" id="UP001054889"/>
    </source>
</evidence>
<feature type="binding site" evidence="7">
    <location>
        <position position="338"/>
    </location>
    <ligand>
        <name>Cu cation</name>
        <dbReference type="ChEBI" id="CHEBI:23378"/>
        <label>B</label>
    </ligand>
</feature>
<comment type="similarity">
    <text evidence="1">Belongs to the tyrosinase family.</text>
</comment>
<feature type="binding site" evidence="7">
    <location>
        <position position="308"/>
    </location>
    <ligand>
        <name>Cu cation</name>
        <dbReference type="ChEBI" id="CHEBI:23378"/>
        <label>B</label>
    </ligand>
</feature>
<dbReference type="SUPFAM" id="SSF48056">
    <property type="entry name" value="Di-copper centre-containing domain"/>
    <property type="match status" value="1"/>
</dbReference>
<dbReference type="InterPro" id="IPR022739">
    <property type="entry name" value="Polyphenol_oxidase_cen"/>
</dbReference>
<feature type="cross-link" description="2'-(S-cysteinyl)-histidine (Cys-His)" evidence="9">
    <location>
        <begin position="155"/>
        <end position="172"/>
    </location>
</feature>
<dbReference type="GO" id="GO:0046148">
    <property type="term" value="P:pigment biosynthetic process"/>
    <property type="evidence" value="ECO:0007669"/>
    <property type="project" value="InterPro"/>
</dbReference>
<dbReference type="PIRSF" id="PIRSF000290">
    <property type="entry name" value="PPO_plant"/>
    <property type="match status" value="1"/>
</dbReference>
<dbReference type="Pfam" id="PF12143">
    <property type="entry name" value="PPO1_KFDV"/>
    <property type="match status" value="1"/>
</dbReference>
<keyword evidence="2 7" id="KW-0479">Metal-binding</keyword>
<dbReference type="InterPro" id="IPR016213">
    <property type="entry name" value="Polyphenol_oxidase"/>
</dbReference>
<protein>
    <recommendedName>
        <fullName evidence="17">Polyphenol oxidase</fullName>
    </recommendedName>
</protein>
<evidence type="ECO:0008006" key="17">
    <source>
        <dbReference type="Google" id="ProtNLM"/>
    </source>
</evidence>
<evidence type="ECO:0000256" key="7">
    <source>
        <dbReference type="PIRSR" id="PIRSR000290-1"/>
    </source>
</evidence>
<keyword evidence="6 8" id="KW-1015">Disulfide bond</keyword>
<proteinExistence type="inferred from homology"/>
<feature type="compositionally biased region" description="Low complexity" evidence="10">
    <location>
        <begin position="28"/>
        <end position="48"/>
    </location>
</feature>
<name>A0AAV5C3U7_ELECO</name>
<evidence type="ECO:0000256" key="10">
    <source>
        <dbReference type="SAM" id="MobiDB-lite"/>
    </source>
</evidence>
<keyword evidence="5 7" id="KW-0186">Copper</keyword>
<evidence type="ECO:0000256" key="1">
    <source>
        <dbReference type="ARBA" id="ARBA00009928"/>
    </source>
</evidence>
<feature type="binding site" evidence="7">
    <location>
        <position position="172"/>
    </location>
    <ligand>
        <name>Cu cation</name>
        <dbReference type="ChEBI" id="CHEBI:23378"/>
        <label>A</label>
    </ligand>
</feature>
<dbReference type="InterPro" id="IPR002227">
    <property type="entry name" value="Tyrosinase_Cu-bd"/>
</dbReference>
<dbReference type="PANTHER" id="PTHR11474:SF100">
    <property type="entry name" value="POLYPHENOL OXIDASE FAMILY PROTEIN-RELATED"/>
    <property type="match status" value="1"/>
</dbReference>
<feature type="binding site" evidence="7">
    <location>
        <position position="181"/>
    </location>
    <ligand>
        <name>Cu cation</name>
        <dbReference type="ChEBI" id="CHEBI:23378"/>
        <label>A</label>
    </ligand>
</feature>
<evidence type="ECO:0000259" key="12">
    <source>
        <dbReference type="Pfam" id="PF00264"/>
    </source>
</evidence>
<evidence type="ECO:0000313" key="15">
    <source>
        <dbReference type="EMBL" id="GJM92887.1"/>
    </source>
</evidence>
<evidence type="ECO:0000256" key="4">
    <source>
        <dbReference type="ARBA" id="ARBA00023002"/>
    </source>
</evidence>
<gene>
    <name evidence="15" type="primary">ga09393</name>
    <name evidence="15" type="ORF">PR202_ga09393</name>
</gene>
<evidence type="ECO:0000256" key="6">
    <source>
        <dbReference type="ARBA" id="ARBA00023157"/>
    </source>
</evidence>
<feature type="domain" description="Tyrosinase copper-binding" evidence="12">
    <location>
        <begin position="142"/>
        <end position="350"/>
    </location>
</feature>
<feature type="signal peptide" evidence="11">
    <location>
        <begin position="1"/>
        <end position="24"/>
    </location>
</feature>
<comment type="cofactor">
    <cofactor evidence="7">
        <name>Cu(2+)</name>
        <dbReference type="ChEBI" id="CHEBI:29036"/>
    </cofactor>
    <text evidence="7">Binds 2 copper ions per subunit.</text>
</comment>